<name>A0A811UV90_CERCA</name>
<comment type="caution">
    <text evidence="2">The sequence shown here is derived from an EMBL/GenBank/DDBJ whole genome shotgun (WGS) entry which is preliminary data.</text>
</comment>
<dbReference type="AlphaFoldDB" id="A0A811UV90"/>
<feature type="non-terminal residue" evidence="2">
    <location>
        <position position="124"/>
    </location>
</feature>
<feature type="compositionally biased region" description="Polar residues" evidence="1">
    <location>
        <begin position="54"/>
        <end position="67"/>
    </location>
</feature>
<gene>
    <name evidence="2" type="ORF">CCAP1982_LOCUS10110</name>
</gene>
<feature type="compositionally biased region" description="Polar residues" evidence="1">
    <location>
        <begin position="85"/>
        <end position="100"/>
    </location>
</feature>
<accession>A0A811UV90</accession>
<protein>
    <submittedName>
        <fullName evidence="2">(Mediterranean fruit fly) hypothetical protein</fullName>
    </submittedName>
</protein>
<organism evidence="2 3">
    <name type="scientific">Ceratitis capitata</name>
    <name type="common">Mediterranean fruit fly</name>
    <name type="synonym">Tephritis capitata</name>
    <dbReference type="NCBI Taxonomy" id="7213"/>
    <lineage>
        <taxon>Eukaryota</taxon>
        <taxon>Metazoa</taxon>
        <taxon>Ecdysozoa</taxon>
        <taxon>Arthropoda</taxon>
        <taxon>Hexapoda</taxon>
        <taxon>Insecta</taxon>
        <taxon>Pterygota</taxon>
        <taxon>Neoptera</taxon>
        <taxon>Endopterygota</taxon>
        <taxon>Diptera</taxon>
        <taxon>Brachycera</taxon>
        <taxon>Muscomorpha</taxon>
        <taxon>Tephritoidea</taxon>
        <taxon>Tephritidae</taxon>
        <taxon>Ceratitis</taxon>
        <taxon>Ceratitis</taxon>
    </lineage>
</organism>
<proteinExistence type="predicted"/>
<dbReference type="EMBL" id="CAJHJT010000023">
    <property type="protein sequence ID" value="CAD7001616.1"/>
    <property type="molecule type" value="Genomic_DNA"/>
</dbReference>
<feature type="region of interest" description="Disordered" evidence="1">
    <location>
        <begin position="47"/>
        <end position="100"/>
    </location>
</feature>
<evidence type="ECO:0000256" key="1">
    <source>
        <dbReference type="SAM" id="MobiDB-lite"/>
    </source>
</evidence>
<reference evidence="2" key="1">
    <citation type="submission" date="2020-11" db="EMBL/GenBank/DDBJ databases">
        <authorList>
            <person name="Whitehead M."/>
        </authorList>
    </citation>
    <scope>NUCLEOTIDE SEQUENCE</scope>
    <source>
        <strain evidence="2">EGII</strain>
    </source>
</reference>
<keyword evidence="3" id="KW-1185">Reference proteome</keyword>
<dbReference type="Proteomes" id="UP000606786">
    <property type="component" value="Unassembled WGS sequence"/>
</dbReference>
<sequence>FYNACVQRMKERENTQEIHDNDSFQAAVKLNWAVATTNQILLRRKVGGAKHTTLDGSKSSRSASDIQQAPRLQGTKIPKFDPLKKTNTAHQFATKTEQSQRTYKWSDDMLLFAAQQKLKGSAKD</sequence>
<evidence type="ECO:0000313" key="2">
    <source>
        <dbReference type="EMBL" id="CAD7001616.1"/>
    </source>
</evidence>
<evidence type="ECO:0000313" key="3">
    <source>
        <dbReference type="Proteomes" id="UP000606786"/>
    </source>
</evidence>